<protein>
    <recommendedName>
        <fullName evidence="3">Reverse transcriptase domain-containing protein</fullName>
    </recommendedName>
</protein>
<dbReference type="InterPro" id="IPR043502">
    <property type="entry name" value="DNA/RNA_pol_sf"/>
</dbReference>
<feature type="domain" description="Reverse transcriptase" evidence="3">
    <location>
        <begin position="337"/>
        <end position="490"/>
    </location>
</feature>
<dbReference type="PANTHER" id="PTHR24559">
    <property type="entry name" value="TRANSPOSON TY3-I GAG-POL POLYPROTEIN"/>
    <property type="match status" value="1"/>
</dbReference>
<feature type="region of interest" description="Disordered" evidence="1">
    <location>
        <begin position="189"/>
        <end position="208"/>
    </location>
</feature>
<comment type="caution">
    <text evidence="4">The sequence shown here is derived from an EMBL/GenBank/DDBJ whole genome shotgun (WGS) entry which is preliminary data.</text>
</comment>
<evidence type="ECO:0000256" key="2">
    <source>
        <dbReference type="SAM" id="Phobius"/>
    </source>
</evidence>
<feature type="compositionally biased region" description="Polar residues" evidence="1">
    <location>
        <begin position="1"/>
        <end position="19"/>
    </location>
</feature>
<dbReference type="PANTHER" id="PTHR24559:SF444">
    <property type="entry name" value="REVERSE TRANSCRIPTASE DOMAIN-CONTAINING PROTEIN"/>
    <property type="match status" value="1"/>
</dbReference>
<dbReference type="Pfam" id="PF03732">
    <property type="entry name" value="Retrotrans_gag"/>
    <property type="match status" value="1"/>
</dbReference>
<accession>A0ABR2N9P0</accession>
<dbReference type="Gene3D" id="3.10.10.10">
    <property type="entry name" value="HIV Type 1 Reverse Transcriptase, subunit A, domain 1"/>
    <property type="match status" value="1"/>
</dbReference>
<gene>
    <name evidence="4" type="ORF">V6N11_055128</name>
</gene>
<dbReference type="InterPro" id="IPR053134">
    <property type="entry name" value="RNA-dir_DNA_polymerase"/>
</dbReference>
<proteinExistence type="predicted"/>
<dbReference type="Proteomes" id="UP001396334">
    <property type="component" value="Unassembled WGS sequence"/>
</dbReference>
<dbReference type="PROSITE" id="PS50878">
    <property type="entry name" value="RT_POL"/>
    <property type="match status" value="1"/>
</dbReference>
<dbReference type="Pfam" id="PF00078">
    <property type="entry name" value="RVT_1"/>
    <property type="match status" value="1"/>
</dbReference>
<feature type="transmembrane region" description="Helical" evidence="2">
    <location>
        <begin position="227"/>
        <end position="249"/>
    </location>
</feature>
<dbReference type="InterPro" id="IPR000477">
    <property type="entry name" value="RT_dom"/>
</dbReference>
<keyword evidence="2" id="KW-0472">Membrane</keyword>
<dbReference type="CDD" id="cd01647">
    <property type="entry name" value="RT_LTR"/>
    <property type="match status" value="1"/>
</dbReference>
<dbReference type="EMBL" id="JBBPBN010000204">
    <property type="protein sequence ID" value="KAK8972765.1"/>
    <property type="molecule type" value="Genomic_DNA"/>
</dbReference>
<evidence type="ECO:0000259" key="3">
    <source>
        <dbReference type="PROSITE" id="PS50878"/>
    </source>
</evidence>
<dbReference type="InterPro" id="IPR005162">
    <property type="entry name" value="Retrotrans_gag_dom"/>
</dbReference>
<keyword evidence="5" id="KW-1185">Reference proteome</keyword>
<keyword evidence="2" id="KW-1133">Transmembrane helix</keyword>
<keyword evidence="2" id="KW-0812">Transmembrane</keyword>
<name>A0ABR2N9P0_9ROSI</name>
<feature type="compositionally biased region" description="Basic residues" evidence="1">
    <location>
        <begin position="193"/>
        <end position="208"/>
    </location>
</feature>
<evidence type="ECO:0000313" key="4">
    <source>
        <dbReference type="EMBL" id="KAK8972765.1"/>
    </source>
</evidence>
<dbReference type="Gene3D" id="3.30.70.270">
    <property type="match status" value="1"/>
</dbReference>
<dbReference type="SUPFAM" id="SSF56672">
    <property type="entry name" value="DNA/RNA polymerases"/>
    <property type="match status" value="1"/>
</dbReference>
<evidence type="ECO:0000313" key="5">
    <source>
        <dbReference type="Proteomes" id="UP001396334"/>
    </source>
</evidence>
<feature type="region of interest" description="Disordered" evidence="1">
    <location>
        <begin position="1"/>
        <end position="62"/>
    </location>
</feature>
<evidence type="ECO:0000256" key="1">
    <source>
        <dbReference type="SAM" id="MobiDB-lite"/>
    </source>
</evidence>
<sequence>MFETRLAQNNSSRGSSTEGDSFGMEGKLQRQAELQASIQPQEPIQPPNPEQDPEPVQAHQNPPDVQNLQRECLLTDEALSWWETTTLTTPTEKITWNLFLEEYKKKYISEQYLNDCRNRFLHLKQANKPIEQHVAEFCNYCKYGAQNIKTEKDKCRKFTNGLNDDLCLTFTAMDVNRVIVSKSKMKVADRRNSGHRNKKKQKRARETRMRHHYVSTVRNLIGVNVDFTPMFVMVVVVVAIIFGIVRTVLIKHPLDLLFIRIPFLLARTKDQNKLSLQFKEEARQAILMLRVIRNLELLLDEYDFGLPSMPVVSEFVDVFPEEFSGLPPTRKVEFGIDIHPETNPVTSPWGAPVLFVKKNDGSMRLCIDYRQLNRVTIKNKYPLQRIEDFFDQLRDAYVFSKIDLRSGHYQMRVMVVDVPKTTFMTRYGHYEFLVMPFGLTNAPAAFRDLRNRLFKPYLNKFVVVFIDDILIYSRNKDEHAEHLCSVLQTL</sequence>
<organism evidence="4 5">
    <name type="scientific">Hibiscus sabdariffa</name>
    <name type="common">roselle</name>
    <dbReference type="NCBI Taxonomy" id="183260"/>
    <lineage>
        <taxon>Eukaryota</taxon>
        <taxon>Viridiplantae</taxon>
        <taxon>Streptophyta</taxon>
        <taxon>Embryophyta</taxon>
        <taxon>Tracheophyta</taxon>
        <taxon>Spermatophyta</taxon>
        <taxon>Magnoliopsida</taxon>
        <taxon>eudicotyledons</taxon>
        <taxon>Gunneridae</taxon>
        <taxon>Pentapetalae</taxon>
        <taxon>rosids</taxon>
        <taxon>malvids</taxon>
        <taxon>Malvales</taxon>
        <taxon>Malvaceae</taxon>
        <taxon>Malvoideae</taxon>
        <taxon>Hibiscus</taxon>
    </lineage>
</organism>
<reference evidence="4 5" key="1">
    <citation type="journal article" date="2024" name="G3 (Bethesda)">
        <title>Genome assembly of Hibiscus sabdariffa L. provides insights into metabolisms of medicinal natural products.</title>
        <authorList>
            <person name="Kim T."/>
        </authorList>
    </citation>
    <scope>NUCLEOTIDE SEQUENCE [LARGE SCALE GENOMIC DNA]</scope>
    <source>
        <strain evidence="4">TK-2024</strain>
        <tissue evidence="4">Old leaves</tissue>
    </source>
</reference>
<dbReference type="InterPro" id="IPR043128">
    <property type="entry name" value="Rev_trsase/Diguanyl_cyclase"/>
</dbReference>